<name>A0A1R3VGG2_9HYPH</name>
<evidence type="ECO:0000256" key="1">
    <source>
        <dbReference type="SAM" id="MobiDB-lite"/>
    </source>
</evidence>
<sequence>MAGRRTHEQQLRIIEKRENTKGAGKDFDAEADLKRSAAEREALRKGSEIRPKAPDLVDPDDRNILRGENQESVHHKNRPDEQELEQAYGKGSKKHVGAGARGKGSGAGAMTTTPKDKLEENKVLSNRDKGQHTKERGLDSRQIATEQRQDYAANRLRD</sequence>
<organism evidence="2 3">
    <name type="scientific">Mesorhizobium prunaredense</name>
    <dbReference type="NCBI Taxonomy" id="1631249"/>
    <lineage>
        <taxon>Bacteria</taxon>
        <taxon>Pseudomonadati</taxon>
        <taxon>Pseudomonadota</taxon>
        <taxon>Alphaproteobacteria</taxon>
        <taxon>Hyphomicrobiales</taxon>
        <taxon>Phyllobacteriaceae</taxon>
        <taxon>Mesorhizobium</taxon>
    </lineage>
</organism>
<reference evidence="3" key="1">
    <citation type="submission" date="2017-01" db="EMBL/GenBank/DDBJ databases">
        <authorList>
            <person name="Brunel B."/>
        </authorList>
    </citation>
    <scope>NUCLEOTIDE SEQUENCE [LARGE SCALE GENOMIC DNA]</scope>
</reference>
<dbReference type="EMBL" id="FTPD01000056">
    <property type="protein sequence ID" value="SIT58981.1"/>
    <property type="molecule type" value="Genomic_DNA"/>
</dbReference>
<dbReference type="Proteomes" id="UP000188388">
    <property type="component" value="Unassembled WGS sequence"/>
</dbReference>
<feature type="region of interest" description="Disordered" evidence="1">
    <location>
        <begin position="1"/>
        <end position="158"/>
    </location>
</feature>
<dbReference type="AlphaFoldDB" id="A0A1R3VGG2"/>
<evidence type="ECO:0000313" key="2">
    <source>
        <dbReference type="EMBL" id="SIT58981.1"/>
    </source>
</evidence>
<gene>
    <name evidence="2" type="ORF">BQ8794_60290</name>
</gene>
<feature type="compositionally biased region" description="Basic and acidic residues" evidence="1">
    <location>
        <begin position="114"/>
        <end position="139"/>
    </location>
</feature>
<keyword evidence="3" id="KW-1185">Reference proteome</keyword>
<accession>A0A1R3VGG2</accession>
<proteinExistence type="predicted"/>
<evidence type="ECO:0000313" key="3">
    <source>
        <dbReference type="Proteomes" id="UP000188388"/>
    </source>
</evidence>
<protein>
    <submittedName>
        <fullName evidence="2">Uncharacterized protein</fullName>
    </submittedName>
</protein>
<feature type="compositionally biased region" description="Basic and acidic residues" evidence="1">
    <location>
        <begin position="1"/>
        <end position="81"/>
    </location>
</feature>